<proteinExistence type="predicted"/>
<reference evidence="1" key="1">
    <citation type="submission" date="2023-03" db="EMBL/GenBank/DDBJ databases">
        <title>Andean soil-derived lignocellulolytic bacterial consortium as a source of novel taxa and putative plastic-active enzymes.</title>
        <authorList>
            <person name="Diaz-Garcia L."/>
            <person name="Chuvochina M."/>
            <person name="Feuerriegel G."/>
            <person name="Bunk B."/>
            <person name="Sproer C."/>
            <person name="Streit W.R."/>
            <person name="Rodriguez L.M."/>
            <person name="Overmann J."/>
            <person name="Jimenez D.J."/>
        </authorList>
    </citation>
    <scope>NUCLEOTIDE SEQUENCE</scope>
    <source>
        <strain evidence="1">MAG 3858</strain>
    </source>
</reference>
<dbReference type="PROSITE" id="PS51257">
    <property type="entry name" value="PROKAR_LIPOPROTEIN"/>
    <property type="match status" value="1"/>
</dbReference>
<evidence type="ECO:0000313" key="1">
    <source>
        <dbReference type="EMBL" id="WEK18722.1"/>
    </source>
</evidence>
<dbReference type="AlphaFoldDB" id="A0AAJ6B5G5"/>
<sequence>MKPLIFLLAAISILCSCQNKQQSDAKKLMSDIQSTMKANSPGFIPTSKNGYWMSANIDGKEWTASAMLPDDKSDSKRIQGEKDGESIGFYIWTRGLAPGKRFAFSDKRAADLMTHDDVGIWGGRKGEIVITRIDDSALEGTFTFTGSSTNSNKTIQVTNGTFRIPLTPTQ</sequence>
<dbReference type="Proteomes" id="UP001214530">
    <property type="component" value="Chromosome"/>
</dbReference>
<dbReference type="InterPro" id="IPR046219">
    <property type="entry name" value="DUF6252"/>
</dbReference>
<evidence type="ECO:0000313" key="2">
    <source>
        <dbReference type="Proteomes" id="UP001214530"/>
    </source>
</evidence>
<protein>
    <submittedName>
        <fullName evidence="1">DUF6252 family protein</fullName>
    </submittedName>
</protein>
<dbReference type="Pfam" id="PF19765">
    <property type="entry name" value="DUF6252"/>
    <property type="match status" value="1"/>
</dbReference>
<name>A0AAJ6B5G5_9SPHI</name>
<dbReference type="EMBL" id="CP119313">
    <property type="protein sequence ID" value="WEK18722.1"/>
    <property type="molecule type" value="Genomic_DNA"/>
</dbReference>
<gene>
    <name evidence="1" type="ORF">P0Y49_18250</name>
</gene>
<organism evidence="1 2">
    <name type="scientific">Candidatus Pedobacter colombiensis</name>
    <dbReference type="NCBI Taxonomy" id="3121371"/>
    <lineage>
        <taxon>Bacteria</taxon>
        <taxon>Pseudomonadati</taxon>
        <taxon>Bacteroidota</taxon>
        <taxon>Sphingobacteriia</taxon>
        <taxon>Sphingobacteriales</taxon>
        <taxon>Sphingobacteriaceae</taxon>
        <taxon>Pedobacter</taxon>
    </lineage>
</organism>
<accession>A0AAJ6B5G5</accession>